<keyword evidence="6 8" id="KW-0503">Monooxygenase</keyword>
<dbReference type="RefSeq" id="XP_013329983.1">
    <property type="nucleotide sequence ID" value="XM_013474529.1"/>
</dbReference>
<dbReference type="GeneID" id="25314976"/>
<evidence type="ECO:0000256" key="4">
    <source>
        <dbReference type="ARBA" id="ARBA00023002"/>
    </source>
</evidence>
<dbReference type="PANTHER" id="PTHR24287">
    <property type="entry name" value="P450, PUTATIVE (EUROFUNG)-RELATED"/>
    <property type="match status" value="1"/>
</dbReference>
<protein>
    <submittedName>
        <fullName evidence="9">Cytochrome P450 alkane hydroxylase</fullName>
    </submittedName>
</protein>
<gene>
    <name evidence="9" type="ORF">T310_2625</name>
</gene>
<dbReference type="EMBL" id="LASV01000103">
    <property type="protein sequence ID" value="KKA23371.1"/>
    <property type="molecule type" value="Genomic_DNA"/>
</dbReference>
<dbReference type="Proteomes" id="UP000053958">
    <property type="component" value="Unassembled WGS sequence"/>
</dbReference>
<dbReference type="PANTHER" id="PTHR24287:SF5">
    <property type="entry name" value="P450, PUTATIVE (EUROFUNG)-RELATED"/>
    <property type="match status" value="1"/>
</dbReference>
<keyword evidence="10" id="KW-1185">Reference proteome</keyword>
<feature type="binding site" description="axial binding residue" evidence="7">
    <location>
        <position position="473"/>
    </location>
    <ligand>
        <name>heme</name>
        <dbReference type="ChEBI" id="CHEBI:30413"/>
    </ligand>
    <ligandPart>
        <name>Fe</name>
        <dbReference type="ChEBI" id="CHEBI:18248"/>
    </ligandPart>
</feature>
<keyword evidence="3 7" id="KW-0479">Metal-binding</keyword>
<accession>A0A0F4YZU9</accession>
<evidence type="ECO:0000256" key="1">
    <source>
        <dbReference type="ARBA" id="ARBA00001971"/>
    </source>
</evidence>
<evidence type="ECO:0000256" key="2">
    <source>
        <dbReference type="ARBA" id="ARBA00010617"/>
    </source>
</evidence>
<dbReference type="InterPro" id="IPR001128">
    <property type="entry name" value="Cyt_P450"/>
</dbReference>
<dbReference type="InterPro" id="IPR047146">
    <property type="entry name" value="Cyt_P450_E_CYP52_fungi"/>
</dbReference>
<sequence>MAFLVSDYFSWRYLPIALPLLFIGSLYVQRWLSRRSALAIGAMAPDVDIRGPLGRIGFFCRVRDDALILVWTGLGFFLEAIRTWRNNTALEFWQWIFDHTGCAARGSYTAEVMIMNGQRMILTADPENVKAVLTSQFKSWGKGQMLYDAFRPFLGDSILSTDGEQWHRARQIIRPFFEKTRVSDLDLYERNVQRLIPKLDKTAIVSIDDLIFRYTLDTISEFLLGNRVGSLEDSSNGFTEAFNEVQRVQSVLMRAGPLTWAIPRKSYLENIKRLDRYMEPFISQALTLPPGSPEAKSDTLLQALASWTRDRQMIRDELTSVLFAGSDTTASSMSWIFFELARHPNVVAKLRALILRKIGTRRPTYQEIKDLKYLQYVINETQRLYATMPFATRQALQDTTLPRGGGPDGLSPIGVRAGTPIIYSALLMHRRRDLYPPVSESFPDPLEWVPERWEHWTPKSWQLIPFSGGPRICIGQQFALMEMGYTLCRILQTFEHIVDYTGGGPPVLKCGIVVTPFHGVQIGFVRPAVAANTPQE</sequence>
<dbReference type="STRING" id="1408163.A0A0F4YZU9"/>
<dbReference type="GO" id="GO:0016705">
    <property type="term" value="F:oxidoreductase activity, acting on paired donors, with incorporation or reduction of molecular oxygen"/>
    <property type="evidence" value="ECO:0007669"/>
    <property type="project" value="InterPro"/>
</dbReference>
<evidence type="ECO:0000256" key="3">
    <source>
        <dbReference type="ARBA" id="ARBA00022723"/>
    </source>
</evidence>
<dbReference type="GO" id="GO:0004497">
    <property type="term" value="F:monooxygenase activity"/>
    <property type="evidence" value="ECO:0007669"/>
    <property type="project" value="UniProtKB-KW"/>
</dbReference>
<evidence type="ECO:0000313" key="9">
    <source>
        <dbReference type="EMBL" id="KKA23371.1"/>
    </source>
</evidence>
<dbReference type="Gene3D" id="1.10.630.10">
    <property type="entry name" value="Cytochrome P450"/>
    <property type="match status" value="1"/>
</dbReference>
<dbReference type="AlphaFoldDB" id="A0A0F4YZU9"/>
<proteinExistence type="inferred from homology"/>
<dbReference type="InterPro" id="IPR036396">
    <property type="entry name" value="Cyt_P450_sf"/>
</dbReference>
<dbReference type="CDD" id="cd11063">
    <property type="entry name" value="CYP52"/>
    <property type="match status" value="1"/>
</dbReference>
<keyword evidence="7 8" id="KW-0349">Heme</keyword>
<dbReference type="SUPFAM" id="SSF48264">
    <property type="entry name" value="Cytochrome P450"/>
    <property type="match status" value="1"/>
</dbReference>
<evidence type="ECO:0000256" key="7">
    <source>
        <dbReference type="PIRSR" id="PIRSR602401-1"/>
    </source>
</evidence>
<dbReference type="Pfam" id="PF00067">
    <property type="entry name" value="p450"/>
    <property type="match status" value="1"/>
</dbReference>
<name>A0A0F4YZU9_RASE3</name>
<evidence type="ECO:0000313" key="10">
    <source>
        <dbReference type="Proteomes" id="UP000053958"/>
    </source>
</evidence>
<evidence type="ECO:0000256" key="8">
    <source>
        <dbReference type="RuleBase" id="RU000461"/>
    </source>
</evidence>
<comment type="similarity">
    <text evidence="2 8">Belongs to the cytochrome P450 family.</text>
</comment>
<keyword evidence="5 7" id="KW-0408">Iron</keyword>
<comment type="cofactor">
    <cofactor evidence="1 7">
        <name>heme</name>
        <dbReference type="ChEBI" id="CHEBI:30413"/>
    </cofactor>
</comment>
<dbReference type="InterPro" id="IPR002401">
    <property type="entry name" value="Cyt_P450_E_grp-I"/>
</dbReference>
<evidence type="ECO:0000256" key="5">
    <source>
        <dbReference type="ARBA" id="ARBA00023004"/>
    </source>
</evidence>
<dbReference type="OrthoDB" id="1470350at2759"/>
<evidence type="ECO:0000256" key="6">
    <source>
        <dbReference type="ARBA" id="ARBA00023033"/>
    </source>
</evidence>
<dbReference type="InterPro" id="IPR017972">
    <property type="entry name" value="Cyt_P450_CS"/>
</dbReference>
<organism evidence="9 10">
    <name type="scientific">Rasamsonia emersonii (strain ATCC 16479 / CBS 393.64 / IMI 116815)</name>
    <dbReference type="NCBI Taxonomy" id="1408163"/>
    <lineage>
        <taxon>Eukaryota</taxon>
        <taxon>Fungi</taxon>
        <taxon>Dikarya</taxon>
        <taxon>Ascomycota</taxon>
        <taxon>Pezizomycotina</taxon>
        <taxon>Eurotiomycetes</taxon>
        <taxon>Eurotiomycetidae</taxon>
        <taxon>Eurotiales</taxon>
        <taxon>Trichocomaceae</taxon>
        <taxon>Rasamsonia</taxon>
    </lineage>
</organism>
<dbReference type="GO" id="GO:0020037">
    <property type="term" value="F:heme binding"/>
    <property type="evidence" value="ECO:0007669"/>
    <property type="project" value="InterPro"/>
</dbReference>
<dbReference type="GO" id="GO:0005506">
    <property type="term" value="F:iron ion binding"/>
    <property type="evidence" value="ECO:0007669"/>
    <property type="project" value="InterPro"/>
</dbReference>
<comment type="caution">
    <text evidence="9">The sequence shown here is derived from an EMBL/GenBank/DDBJ whole genome shotgun (WGS) entry which is preliminary data.</text>
</comment>
<reference evidence="9 10" key="1">
    <citation type="submission" date="2015-04" db="EMBL/GenBank/DDBJ databases">
        <authorList>
            <person name="Heijne W.H."/>
            <person name="Fedorova N.D."/>
            <person name="Nierman W.C."/>
            <person name="Vollebregt A.W."/>
            <person name="Zhao Z."/>
            <person name="Wu L."/>
            <person name="Kumar M."/>
            <person name="Stam H."/>
            <person name="van den Berg M.A."/>
            <person name="Pel H.J."/>
        </authorList>
    </citation>
    <scope>NUCLEOTIDE SEQUENCE [LARGE SCALE GENOMIC DNA]</scope>
    <source>
        <strain evidence="9 10">CBS 393.64</strain>
    </source>
</reference>
<dbReference type="PRINTS" id="PR00463">
    <property type="entry name" value="EP450I"/>
</dbReference>
<dbReference type="PRINTS" id="PR00385">
    <property type="entry name" value="P450"/>
</dbReference>
<dbReference type="PROSITE" id="PS00086">
    <property type="entry name" value="CYTOCHROME_P450"/>
    <property type="match status" value="1"/>
</dbReference>
<keyword evidence="4 8" id="KW-0560">Oxidoreductase</keyword>